<comment type="caution">
    <text evidence="1">The sequence shown here is derived from an EMBL/GenBank/DDBJ whole genome shotgun (WGS) entry which is preliminary data.</text>
</comment>
<sequence>MSKLDLDGCGDLNAKQFNMLVRKIGGFSRKPILDVSDGNDDWVVQLSQRGGTINGIADRSGEASSEIVAVGSPAASICYSTLSMHRVLIRNNSAFQTPDVTPESTIALANLLSCLRPGGKLIIPIKDVDRCQCLWTRRLEGFPGTLQQRQIKTGLLDYLSFGFLFSGIHSLSVLEFTIGRKPLSRLQWHRFAREAVMNRSAGNSAAA</sequence>
<dbReference type="EMBL" id="SIHI01000001">
    <property type="protein sequence ID" value="TWT57136.1"/>
    <property type="molecule type" value="Genomic_DNA"/>
</dbReference>
<evidence type="ECO:0000313" key="1">
    <source>
        <dbReference type="EMBL" id="TWT57136.1"/>
    </source>
</evidence>
<dbReference type="AlphaFoldDB" id="A0A5C5X2I0"/>
<reference evidence="1 2" key="1">
    <citation type="submission" date="2019-02" db="EMBL/GenBank/DDBJ databases">
        <title>Deep-cultivation of Planctomycetes and their phenomic and genomic characterization uncovers novel biology.</title>
        <authorList>
            <person name="Wiegand S."/>
            <person name="Jogler M."/>
            <person name="Boedeker C."/>
            <person name="Pinto D."/>
            <person name="Vollmers J."/>
            <person name="Rivas-Marin E."/>
            <person name="Kohn T."/>
            <person name="Peeters S.H."/>
            <person name="Heuer A."/>
            <person name="Rast P."/>
            <person name="Oberbeckmann S."/>
            <person name="Bunk B."/>
            <person name="Jeske O."/>
            <person name="Meyerdierks A."/>
            <person name="Storesund J.E."/>
            <person name="Kallscheuer N."/>
            <person name="Luecker S."/>
            <person name="Lage O.M."/>
            <person name="Pohl T."/>
            <person name="Merkel B.J."/>
            <person name="Hornburger P."/>
            <person name="Mueller R.-W."/>
            <person name="Bruemmer F."/>
            <person name="Labrenz M."/>
            <person name="Spormann A.M."/>
            <person name="Op Den Camp H."/>
            <person name="Overmann J."/>
            <person name="Amann R."/>
            <person name="Jetten M.S.M."/>
            <person name="Mascher T."/>
            <person name="Medema M.H."/>
            <person name="Devos D.P."/>
            <person name="Kaster A.-K."/>
            <person name="Ovreas L."/>
            <person name="Rohde M."/>
            <person name="Galperin M.Y."/>
            <person name="Jogler C."/>
        </authorList>
    </citation>
    <scope>NUCLEOTIDE SEQUENCE [LARGE SCALE GENOMIC DNA]</scope>
    <source>
        <strain evidence="1 2">KOR42</strain>
    </source>
</reference>
<gene>
    <name evidence="1" type="ORF">KOR42_04940</name>
</gene>
<proteinExistence type="predicted"/>
<accession>A0A5C5X2I0</accession>
<dbReference type="Proteomes" id="UP000317243">
    <property type="component" value="Unassembled WGS sequence"/>
</dbReference>
<organism evidence="1 2">
    <name type="scientific">Thalassoglobus neptunius</name>
    <dbReference type="NCBI Taxonomy" id="1938619"/>
    <lineage>
        <taxon>Bacteria</taxon>
        <taxon>Pseudomonadati</taxon>
        <taxon>Planctomycetota</taxon>
        <taxon>Planctomycetia</taxon>
        <taxon>Planctomycetales</taxon>
        <taxon>Planctomycetaceae</taxon>
        <taxon>Thalassoglobus</taxon>
    </lineage>
</organism>
<evidence type="ECO:0000313" key="2">
    <source>
        <dbReference type="Proteomes" id="UP000317243"/>
    </source>
</evidence>
<keyword evidence="2" id="KW-1185">Reference proteome</keyword>
<dbReference type="RefSeq" id="WP_146507013.1">
    <property type="nucleotide sequence ID" value="NZ_SIHI01000001.1"/>
</dbReference>
<dbReference type="OrthoDB" id="275767at2"/>
<protein>
    <submittedName>
        <fullName evidence="1">Uncharacterized protein</fullName>
    </submittedName>
</protein>
<name>A0A5C5X2I0_9PLAN</name>